<sequence>MGREPDQSFIRAEGPLSWTVGDGKDGEGGVLRVRHVIVWESRGVQCRQVTVCLDSGKIYGIEWEPLDWERLRVCVYTW</sequence>
<keyword evidence="2" id="KW-1185">Reference proteome</keyword>
<dbReference type="Proteomes" id="UP000237000">
    <property type="component" value="Unassembled WGS sequence"/>
</dbReference>
<organism evidence="1 2">
    <name type="scientific">Trema orientale</name>
    <name type="common">Charcoal tree</name>
    <name type="synonym">Celtis orientalis</name>
    <dbReference type="NCBI Taxonomy" id="63057"/>
    <lineage>
        <taxon>Eukaryota</taxon>
        <taxon>Viridiplantae</taxon>
        <taxon>Streptophyta</taxon>
        <taxon>Embryophyta</taxon>
        <taxon>Tracheophyta</taxon>
        <taxon>Spermatophyta</taxon>
        <taxon>Magnoliopsida</taxon>
        <taxon>eudicotyledons</taxon>
        <taxon>Gunneridae</taxon>
        <taxon>Pentapetalae</taxon>
        <taxon>rosids</taxon>
        <taxon>fabids</taxon>
        <taxon>Rosales</taxon>
        <taxon>Cannabaceae</taxon>
        <taxon>Trema</taxon>
    </lineage>
</organism>
<dbReference type="AlphaFoldDB" id="A0A2P5EGF8"/>
<comment type="caution">
    <text evidence="1">The sequence shown here is derived from an EMBL/GenBank/DDBJ whole genome shotgun (WGS) entry which is preliminary data.</text>
</comment>
<reference evidence="2" key="1">
    <citation type="submission" date="2016-06" db="EMBL/GenBank/DDBJ databases">
        <title>Parallel loss of symbiosis genes in relatives of nitrogen-fixing non-legume Parasponia.</title>
        <authorList>
            <person name="Van Velzen R."/>
            <person name="Holmer R."/>
            <person name="Bu F."/>
            <person name="Rutten L."/>
            <person name="Van Zeijl A."/>
            <person name="Liu W."/>
            <person name="Santuari L."/>
            <person name="Cao Q."/>
            <person name="Sharma T."/>
            <person name="Shen D."/>
            <person name="Roswanjaya Y."/>
            <person name="Wardhani T."/>
            <person name="Kalhor M.S."/>
            <person name="Jansen J."/>
            <person name="Van den Hoogen J."/>
            <person name="Gungor B."/>
            <person name="Hartog M."/>
            <person name="Hontelez J."/>
            <person name="Verver J."/>
            <person name="Yang W.-C."/>
            <person name="Schijlen E."/>
            <person name="Repin R."/>
            <person name="Schilthuizen M."/>
            <person name="Schranz E."/>
            <person name="Heidstra R."/>
            <person name="Miyata K."/>
            <person name="Fedorova E."/>
            <person name="Kohlen W."/>
            <person name="Bisseling T."/>
            <person name="Smit S."/>
            <person name="Geurts R."/>
        </authorList>
    </citation>
    <scope>NUCLEOTIDE SEQUENCE [LARGE SCALE GENOMIC DNA]</scope>
    <source>
        <strain evidence="2">cv. RG33-2</strain>
    </source>
</reference>
<evidence type="ECO:0000313" key="2">
    <source>
        <dbReference type="Proteomes" id="UP000237000"/>
    </source>
</evidence>
<accession>A0A2P5EGF8</accession>
<gene>
    <name evidence="1" type="ORF">TorRG33x02_195620</name>
</gene>
<dbReference type="EMBL" id="JXTC01000159">
    <property type="protein sequence ID" value="PON84623.1"/>
    <property type="molecule type" value="Genomic_DNA"/>
</dbReference>
<protein>
    <submittedName>
        <fullName evidence="1">Uncharacterized protein</fullName>
    </submittedName>
</protein>
<name>A0A2P5EGF8_TREOI</name>
<dbReference type="InParanoid" id="A0A2P5EGF8"/>
<evidence type="ECO:0000313" key="1">
    <source>
        <dbReference type="EMBL" id="PON84623.1"/>
    </source>
</evidence>
<proteinExistence type="predicted"/>